<feature type="compositionally biased region" description="Acidic residues" evidence="9">
    <location>
        <begin position="609"/>
        <end position="624"/>
    </location>
</feature>
<dbReference type="GO" id="GO:0070187">
    <property type="term" value="C:shelterin complex"/>
    <property type="evidence" value="ECO:0007669"/>
    <property type="project" value="TreeGrafter"/>
</dbReference>
<comment type="caution">
    <text evidence="13">The sequence shown here is derived from an EMBL/GenBank/DDBJ whole genome shotgun (WGS) entry which is preliminary data.</text>
</comment>
<keyword evidence="2 8" id="KW-0158">Chromosome</keyword>
<feature type="region of interest" description="Disordered" evidence="9">
    <location>
        <begin position="462"/>
        <end position="546"/>
    </location>
</feature>
<comment type="subunit">
    <text evidence="8">Homodimer.</text>
</comment>
<feature type="compositionally biased region" description="Polar residues" evidence="9">
    <location>
        <begin position="729"/>
        <end position="738"/>
    </location>
</feature>
<evidence type="ECO:0000256" key="4">
    <source>
        <dbReference type="ARBA" id="ARBA00023015"/>
    </source>
</evidence>
<feature type="compositionally biased region" description="Polar residues" evidence="9">
    <location>
        <begin position="585"/>
        <end position="608"/>
    </location>
</feature>
<keyword evidence="7 8" id="KW-0539">Nucleus</keyword>
<dbReference type="GO" id="GO:0010833">
    <property type="term" value="P:telomere maintenance via telomere lengthening"/>
    <property type="evidence" value="ECO:0007669"/>
    <property type="project" value="UniProtKB-UniRule"/>
</dbReference>
<dbReference type="InterPro" id="IPR021661">
    <property type="entry name" value="Rap1_C"/>
</dbReference>
<name>A0AAN7SWX9_9EURO</name>
<feature type="compositionally biased region" description="Polar residues" evidence="9">
    <location>
        <begin position="812"/>
        <end position="828"/>
    </location>
</feature>
<dbReference type="Gene3D" id="1.10.10.2170">
    <property type="match status" value="1"/>
</dbReference>
<dbReference type="PANTHER" id="PTHR16466">
    <property type="entry name" value="TELOMERE REPEAT-BINDING FACTOR 2-INTERACTING PROTEIN 1"/>
    <property type="match status" value="1"/>
</dbReference>
<dbReference type="InterPro" id="IPR038104">
    <property type="entry name" value="Rap1_C_sf"/>
</dbReference>
<keyword evidence="4" id="KW-0805">Transcription regulation</keyword>
<dbReference type="GO" id="GO:0042162">
    <property type="term" value="F:telomeric DNA binding"/>
    <property type="evidence" value="ECO:0007669"/>
    <property type="project" value="TreeGrafter"/>
</dbReference>
<dbReference type="Proteomes" id="UP001309876">
    <property type="component" value="Unassembled WGS sequence"/>
</dbReference>
<evidence type="ECO:0000256" key="1">
    <source>
        <dbReference type="ARBA" id="ARBA00010467"/>
    </source>
</evidence>
<evidence type="ECO:0000259" key="11">
    <source>
        <dbReference type="Pfam" id="PF11626"/>
    </source>
</evidence>
<dbReference type="InterPro" id="IPR015010">
    <property type="entry name" value="TERF2IP_Myb"/>
</dbReference>
<feature type="region of interest" description="Disordered" evidence="9">
    <location>
        <begin position="564"/>
        <end position="680"/>
    </location>
</feature>
<dbReference type="Pfam" id="PF16589">
    <property type="entry name" value="BRCT_2"/>
    <property type="match status" value="1"/>
</dbReference>
<feature type="compositionally biased region" description="Low complexity" evidence="9">
    <location>
        <begin position="566"/>
        <end position="583"/>
    </location>
</feature>
<accession>A0AAN7SWX9</accession>
<gene>
    <name evidence="13" type="ORF">LTR05_006258</name>
</gene>
<evidence type="ECO:0000259" key="12">
    <source>
        <dbReference type="Pfam" id="PF16589"/>
    </source>
</evidence>
<dbReference type="EMBL" id="JAVRRJ010000006">
    <property type="protein sequence ID" value="KAK5083753.1"/>
    <property type="molecule type" value="Genomic_DNA"/>
</dbReference>
<feature type="domain" description="TRF2-interacting telomeric protein/Rap1 C-terminal" evidence="11">
    <location>
        <begin position="937"/>
        <end position="981"/>
    </location>
</feature>
<comment type="function">
    <text evidence="8">Involved in the regulation of telomere length, clustering and has a specific role in telomere position effect (TPE).</text>
</comment>
<feature type="domain" description="TERF2-interacting telomeric protein 1 Myb" evidence="10">
    <location>
        <begin position="105"/>
        <end position="159"/>
    </location>
</feature>
<keyword evidence="3 8" id="KW-0779">Telomere</keyword>
<dbReference type="PANTHER" id="PTHR16466:SF6">
    <property type="entry name" value="TELOMERIC REPEAT-BINDING FACTOR 2-INTERACTING PROTEIN 1"/>
    <property type="match status" value="1"/>
</dbReference>
<evidence type="ECO:0000256" key="6">
    <source>
        <dbReference type="ARBA" id="ARBA00023163"/>
    </source>
</evidence>
<feature type="compositionally biased region" description="Polar residues" evidence="9">
    <location>
        <begin position="440"/>
        <end position="452"/>
    </location>
</feature>
<proteinExistence type="inferred from homology"/>
<dbReference type="GO" id="GO:0031848">
    <property type="term" value="P:protection from non-homologous end joining at telomere"/>
    <property type="evidence" value="ECO:0007669"/>
    <property type="project" value="TreeGrafter"/>
</dbReference>
<feature type="region of interest" description="Disordered" evidence="9">
    <location>
        <begin position="82"/>
        <end position="103"/>
    </location>
</feature>
<evidence type="ECO:0000313" key="14">
    <source>
        <dbReference type="Proteomes" id="UP001309876"/>
    </source>
</evidence>
<dbReference type="Gene3D" id="1.10.10.60">
    <property type="entry name" value="Homeodomain-like"/>
    <property type="match status" value="1"/>
</dbReference>
<feature type="compositionally biased region" description="Low complexity" evidence="9">
    <location>
        <begin position="404"/>
        <end position="417"/>
    </location>
</feature>
<evidence type="ECO:0000256" key="2">
    <source>
        <dbReference type="ARBA" id="ARBA00022454"/>
    </source>
</evidence>
<evidence type="ECO:0000256" key="5">
    <source>
        <dbReference type="ARBA" id="ARBA00023159"/>
    </source>
</evidence>
<dbReference type="Pfam" id="PF11626">
    <property type="entry name" value="Rap1_C"/>
    <property type="match status" value="1"/>
</dbReference>
<evidence type="ECO:0000256" key="9">
    <source>
        <dbReference type="SAM" id="MobiDB-lite"/>
    </source>
</evidence>
<evidence type="ECO:0000256" key="8">
    <source>
        <dbReference type="RuleBase" id="RU367107"/>
    </source>
</evidence>
<evidence type="ECO:0000256" key="7">
    <source>
        <dbReference type="ARBA" id="ARBA00023242"/>
    </source>
</evidence>
<reference evidence="13 14" key="1">
    <citation type="submission" date="2023-08" db="EMBL/GenBank/DDBJ databases">
        <title>Black Yeasts Isolated from many extreme environments.</title>
        <authorList>
            <person name="Coleine C."/>
            <person name="Stajich J.E."/>
            <person name="Selbmann L."/>
        </authorList>
    </citation>
    <scope>NUCLEOTIDE SEQUENCE [LARGE SCALE GENOMIC DNA]</scope>
    <source>
        <strain evidence="13 14">CCFEE 5910</strain>
    </source>
</reference>
<dbReference type="InterPro" id="IPR039595">
    <property type="entry name" value="TE2IP/Rap1"/>
</dbReference>
<organism evidence="13 14">
    <name type="scientific">Lithohypha guttulata</name>
    <dbReference type="NCBI Taxonomy" id="1690604"/>
    <lineage>
        <taxon>Eukaryota</taxon>
        <taxon>Fungi</taxon>
        <taxon>Dikarya</taxon>
        <taxon>Ascomycota</taxon>
        <taxon>Pezizomycotina</taxon>
        <taxon>Eurotiomycetes</taxon>
        <taxon>Chaetothyriomycetidae</taxon>
        <taxon>Chaetothyriales</taxon>
        <taxon>Trichomeriaceae</taxon>
        <taxon>Lithohypha</taxon>
    </lineage>
</organism>
<feature type="compositionally biased region" description="Polar residues" evidence="9">
    <location>
        <begin position="503"/>
        <end position="523"/>
    </location>
</feature>
<comment type="similarity">
    <text evidence="1 8">Belongs to the RAP1 family.</text>
</comment>
<feature type="region of interest" description="Disordered" evidence="9">
    <location>
        <begin position="724"/>
        <end position="773"/>
    </location>
</feature>
<keyword evidence="6" id="KW-0804">Transcription</keyword>
<dbReference type="Pfam" id="PF08914">
    <property type="entry name" value="Myb_Rap1"/>
    <property type="match status" value="1"/>
</dbReference>
<keyword evidence="14" id="KW-1185">Reference proteome</keyword>
<evidence type="ECO:0000313" key="13">
    <source>
        <dbReference type="EMBL" id="KAK5083753.1"/>
    </source>
</evidence>
<feature type="domain" description="BRCT" evidence="12">
    <location>
        <begin position="9"/>
        <end position="86"/>
    </location>
</feature>
<feature type="region of interest" description="Disordered" evidence="9">
    <location>
        <begin position="433"/>
        <end position="452"/>
    </location>
</feature>
<feature type="region of interest" description="Disordered" evidence="9">
    <location>
        <begin position="397"/>
        <end position="421"/>
    </location>
</feature>
<comment type="subcellular location">
    <subcellularLocation>
        <location evidence="8">Nucleus</location>
    </subcellularLocation>
    <subcellularLocation>
        <location evidence="8">Chromosome</location>
        <location evidence="8">Telomere</location>
    </subcellularLocation>
</comment>
<dbReference type="InterPro" id="IPR009057">
    <property type="entry name" value="Homeodomain-like_sf"/>
</dbReference>
<protein>
    <recommendedName>
        <fullName evidence="8">DNA-binding protein RAP1</fullName>
    </recommendedName>
</protein>
<dbReference type="InterPro" id="IPR001357">
    <property type="entry name" value="BRCT_dom"/>
</dbReference>
<keyword evidence="5" id="KW-0010">Activator</keyword>
<dbReference type="SUPFAM" id="SSF46689">
    <property type="entry name" value="Homeodomain-like"/>
    <property type="match status" value="1"/>
</dbReference>
<feature type="region of interest" description="Disordered" evidence="9">
    <location>
        <begin position="785"/>
        <end position="850"/>
    </location>
</feature>
<dbReference type="CDD" id="cd11655">
    <property type="entry name" value="rap1_myb-like"/>
    <property type="match status" value="1"/>
</dbReference>
<evidence type="ECO:0000256" key="3">
    <source>
        <dbReference type="ARBA" id="ARBA00022895"/>
    </source>
</evidence>
<dbReference type="AlphaFoldDB" id="A0AAN7SWX9"/>
<sequence>MAQQSSSKKLLTSLKFWLSQTLPSRSELKRRISDEGGVVVELEKNADYCLVDPHKKNTYFSSCTHDYRFVLDSLQANELQDPGDYESAVHSHTDRPAPKTTKTPFTAADDQILYDWVTPFRENGGGFSGQNIYKQLARMHPHHSYHSWRGRYLHHVQYATNMKVTEDADPALDLASEAPIDEQGRATKRRRLNDIELDHQVQETDAQSEQADENTVVDNQGTELEPQDTKQAELLLTKHIRAAAQTYGFSINDSQNLYRAVPFLLLRNSAELAQDWEKLEVLRKLHIAREWQAYYEQVILPQYKRQNKLYTGQQLRKHMHNTKLHEEKTKPTFNDKELLPGLYTRKQQEYEPEIERAHAETVQIGTVDAPDEEYAMFFPAEVLDFRSMDPPIEVHANEGRKRSQQTNSTQSTSQPSQAVQVTMTTLSPKKKLFGRRLDQSPPTSQPVSQLQTQLDYHVTYTQTSSNKQSSTNASTGSANATTNSIPSSTAQKPPVSFQLPPKSASTSQESMAFETALQNQPEMSKNVHLDGGGIGEWDQEEDKARHDGSPLLDLLEDDELDQNQKISIGGSPSDSGSSFLGFDVTPQQSQTRRTATPAQGTIPRNNFTEMEDEVDSYETEDEQEGYFPKMPASQDQSSSRNDKAAEAITATDRATESEVVSDPQAYAVQHEQNSTGKDVAKRIETQALFECAPVDEEHNELDLPSPEGGWETLGLDVTMIDAEAEAEAQQTSQDTALQSVEPLDELPVTRSKSPAISERTIDSDPPDGSLDDDAATRAQLRNVYDGSSNETAESSSEEEPQAVHAPAPTRLRTASNPPQPSAHSSPPNHRSGPINEISAHNNREESPWPTDIALPDELQAWEAQQFQKYPSLPPNTLLRLASTTLQSTLNNTTASSLLLPQIVASYNVWELNRKNRNKACGLKYKPRMPTAEEAKTFLPDDFGGVWTPADDNALISGTVAGIGFVERKHMRAGVQRRRRFLLHR</sequence>
<feature type="compositionally biased region" description="Low complexity" evidence="9">
    <location>
        <begin position="462"/>
        <end position="484"/>
    </location>
</feature>
<evidence type="ECO:0000259" key="10">
    <source>
        <dbReference type="Pfam" id="PF08914"/>
    </source>
</evidence>
<feature type="compositionally biased region" description="Basic and acidic residues" evidence="9">
    <location>
        <begin position="87"/>
        <end position="97"/>
    </location>
</feature>